<accession>A0ABQ6HLJ5</accession>
<comment type="caution">
    <text evidence="2">The sequence shown here is derived from an EMBL/GenBank/DDBJ whole genome shotgun (WGS) entry which is preliminary data.</text>
</comment>
<sequence length="273" mass="29165">MLLSRRQALTLGAAVAGGGLSAMLGGCSGGLDLPGGIDVPGGPRPRSTPVPASSLPQRATVAGARLVYEPTRRAAPLRIEPGFAGRLDAWLTDLQARLGANPVATLWGYGAWTPDDGDPSWHHAGRALDISSLRDGAGAVIVSARHDLWRAESAASVARRERAYWRLAASLHKHFDHVLTYLYDQAHRNHLHVDDGRSGADQSDFWRGSRVQVQAVQAMLTHVWGRRTPTTGDFDGATADACREVLDGLGVGGSLTDGRRQWQAFLDATTARA</sequence>
<keyword evidence="3" id="KW-1185">Reference proteome</keyword>
<evidence type="ECO:0000256" key="1">
    <source>
        <dbReference type="SAM" id="MobiDB-lite"/>
    </source>
</evidence>
<feature type="region of interest" description="Disordered" evidence="1">
    <location>
        <begin position="35"/>
        <end position="55"/>
    </location>
</feature>
<gene>
    <name evidence="2" type="ORF">GCM10025862_10160</name>
</gene>
<dbReference type="PROSITE" id="PS51257">
    <property type="entry name" value="PROKAR_LIPOPROTEIN"/>
    <property type="match status" value="1"/>
</dbReference>
<name>A0ABQ6HLJ5_9MICO</name>
<dbReference type="EMBL" id="BSUJ01000001">
    <property type="protein sequence ID" value="GMA18995.1"/>
    <property type="molecule type" value="Genomic_DNA"/>
</dbReference>
<dbReference type="RefSeq" id="WP_241442654.1">
    <property type="nucleotide sequence ID" value="NZ_BSUJ01000001.1"/>
</dbReference>
<evidence type="ECO:0008006" key="4">
    <source>
        <dbReference type="Google" id="ProtNLM"/>
    </source>
</evidence>
<proteinExistence type="predicted"/>
<dbReference type="Proteomes" id="UP001157109">
    <property type="component" value="Unassembled WGS sequence"/>
</dbReference>
<organism evidence="2 3">
    <name type="scientific">Arsenicicoccus piscis</name>
    <dbReference type="NCBI Taxonomy" id="673954"/>
    <lineage>
        <taxon>Bacteria</taxon>
        <taxon>Bacillati</taxon>
        <taxon>Actinomycetota</taxon>
        <taxon>Actinomycetes</taxon>
        <taxon>Micrococcales</taxon>
        <taxon>Intrasporangiaceae</taxon>
        <taxon>Arsenicicoccus</taxon>
    </lineage>
</organism>
<evidence type="ECO:0000313" key="2">
    <source>
        <dbReference type="EMBL" id="GMA18995.1"/>
    </source>
</evidence>
<reference evidence="3" key="1">
    <citation type="journal article" date="2019" name="Int. J. Syst. Evol. Microbiol.">
        <title>The Global Catalogue of Microorganisms (GCM) 10K type strain sequencing project: providing services to taxonomists for standard genome sequencing and annotation.</title>
        <authorList>
            <consortium name="The Broad Institute Genomics Platform"/>
            <consortium name="The Broad Institute Genome Sequencing Center for Infectious Disease"/>
            <person name="Wu L."/>
            <person name="Ma J."/>
        </authorList>
    </citation>
    <scope>NUCLEOTIDE SEQUENCE [LARGE SCALE GENOMIC DNA]</scope>
    <source>
        <strain evidence="3">NBRC 105830</strain>
    </source>
</reference>
<evidence type="ECO:0000313" key="3">
    <source>
        <dbReference type="Proteomes" id="UP001157109"/>
    </source>
</evidence>
<protein>
    <recommendedName>
        <fullName evidence="4">Extensin-like C-terminal domain-containing protein</fullName>
    </recommendedName>
</protein>